<reference evidence="1 2" key="1">
    <citation type="journal article" date="2012" name="BMC Genomics">
        <title>Comparative genomics of the white-rot fungi, Phanerochaete carnosa and P. chrysosporium, to elucidate the genetic basis of the distinct wood types they colonize.</title>
        <authorList>
            <person name="Suzuki H."/>
            <person name="MacDonald J."/>
            <person name="Syed K."/>
            <person name="Salamov A."/>
            <person name="Hori C."/>
            <person name="Aerts A."/>
            <person name="Henrissat B."/>
            <person name="Wiebenga A."/>
            <person name="vanKuyk P.A."/>
            <person name="Barry K."/>
            <person name="Lindquist E."/>
            <person name="LaButti K."/>
            <person name="Lapidus A."/>
            <person name="Lucas S."/>
            <person name="Coutinho P."/>
            <person name="Gong Y."/>
            <person name="Samejima M."/>
            <person name="Mahadevan R."/>
            <person name="Abou-Zaid M."/>
            <person name="de Vries R.P."/>
            <person name="Igarashi K."/>
            <person name="Yadav J.S."/>
            <person name="Grigoriev I.V."/>
            <person name="Master E.R."/>
        </authorList>
    </citation>
    <scope>NUCLEOTIDE SEQUENCE [LARGE SCALE GENOMIC DNA]</scope>
    <source>
        <strain evidence="1 2">HHB-10118-sp</strain>
    </source>
</reference>
<evidence type="ECO:0000313" key="2">
    <source>
        <dbReference type="Proteomes" id="UP000008370"/>
    </source>
</evidence>
<dbReference type="Proteomes" id="UP000008370">
    <property type="component" value="Unassembled WGS sequence"/>
</dbReference>
<keyword evidence="2" id="KW-1185">Reference proteome</keyword>
<dbReference type="RefSeq" id="XP_007398707.1">
    <property type="nucleotide sequence ID" value="XM_007398645.1"/>
</dbReference>
<evidence type="ECO:0000313" key="1">
    <source>
        <dbReference type="EMBL" id="EKM52360.1"/>
    </source>
</evidence>
<sequence length="60" mass="6455">MTLGPLVAKTLWQEASQAALAVASNKVKQSALMQNALFSRYPIDTAIIQTVRCSLSGTPY</sequence>
<gene>
    <name evidence="1" type="ORF">PHACADRAFT_260677</name>
</gene>
<accession>K5VZW9</accession>
<dbReference type="HOGENOM" id="CLU_2942558_0_0_1"/>
<dbReference type="GeneID" id="18917787"/>
<dbReference type="AlphaFoldDB" id="K5VZW9"/>
<protein>
    <submittedName>
        <fullName evidence="1">Uncharacterized protein</fullName>
    </submittedName>
</protein>
<proteinExistence type="predicted"/>
<dbReference type="KEGG" id="pco:PHACADRAFT_260677"/>
<dbReference type="EMBL" id="JH930475">
    <property type="protein sequence ID" value="EKM52360.1"/>
    <property type="molecule type" value="Genomic_DNA"/>
</dbReference>
<organism evidence="1 2">
    <name type="scientific">Phanerochaete carnosa (strain HHB-10118-sp)</name>
    <name type="common">White-rot fungus</name>
    <name type="synonym">Peniophora carnosa</name>
    <dbReference type="NCBI Taxonomy" id="650164"/>
    <lineage>
        <taxon>Eukaryota</taxon>
        <taxon>Fungi</taxon>
        <taxon>Dikarya</taxon>
        <taxon>Basidiomycota</taxon>
        <taxon>Agaricomycotina</taxon>
        <taxon>Agaricomycetes</taxon>
        <taxon>Polyporales</taxon>
        <taxon>Phanerochaetaceae</taxon>
        <taxon>Phanerochaete</taxon>
    </lineage>
</organism>
<dbReference type="InParanoid" id="K5VZW9"/>
<name>K5VZW9_PHACS</name>